<evidence type="ECO:0000313" key="11">
    <source>
        <dbReference type="Proteomes" id="UP000663891"/>
    </source>
</evidence>
<dbReference type="SMART" id="SM00714">
    <property type="entry name" value="LITAF"/>
    <property type="match status" value="1"/>
</dbReference>
<comment type="subcellular location">
    <subcellularLocation>
        <location evidence="2">Endosome membrane</location>
        <topology evidence="2">Peripheral membrane protein</topology>
    </subcellularLocation>
    <subcellularLocation>
        <location evidence="1">Late endosome membrane</location>
    </subcellularLocation>
    <subcellularLocation>
        <location evidence="3">Lysosome membrane</location>
        <topology evidence="3">Peripheral membrane protein</topology>
        <orientation evidence="3">Cytoplasmic side</orientation>
    </subcellularLocation>
</comment>
<dbReference type="Pfam" id="PF10601">
    <property type="entry name" value="zf-LITAF-like"/>
    <property type="match status" value="1"/>
</dbReference>
<dbReference type="PANTHER" id="PTHR23292:SF46">
    <property type="entry name" value="LIPOPOLYSACCHARIDE-INDUCED TUMOR NECROSIS FACTOR-ALPHA FACTOR HOMOLOG"/>
    <property type="match status" value="1"/>
</dbReference>
<dbReference type="GO" id="GO:0008270">
    <property type="term" value="F:zinc ion binding"/>
    <property type="evidence" value="ECO:0007669"/>
    <property type="project" value="TreeGrafter"/>
</dbReference>
<dbReference type="InterPro" id="IPR006629">
    <property type="entry name" value="LITAF"/>
</dbReference>
<organism evidence="10 11">
    <name type="scientific">Adineta steineri</name>
    <dbReference type="NCBI Taxonomy" id="433720"/>
    <lineage>
        <taxon>Eukaryota</taxon>
        <taxon>Metazoa</taxon>
        <taxon>Spiralia</taxon>
        <taxon>Gnathifera</taxon>
        <taxon>Rotifera</taxon>
        <taxon>Eurotatoria</taxon>
        <taxon>Bdelloidea</taxon>
        <taxon>Adinetida</taxon>
        <taxon>Adinetidae</taxon>
        <taxon>Adineta</taxon>
    </lineage>
</organism>
<sequence>MKFNFRFTIDTENHELAPRMYREEEQHSKISIQQSQPIPIVAPSGKQPMPCMCPYCHHLIVSRVEKSNGLVVWLASAGICLLGCAVGCCLIPFFIDDLKHPFNKTYLVGNGGFSLRSRSKILALLQLIQYDSFPPEDVWYAQNLHRVNASIAPVHIAKTFAVESVFYERPVGVHRFTWGCKFRRKISETCPESVMVLPNEGC</sequence>
<dbReference type="GO" id="GO:0005634">
    <property type="term" value="C:nucleus"/>
    <property type="evidence" value="ECO:0007669"/>
    <property type="project" value="TreeGrafter"/>
</dbReference>
<feature type="domain" description="LITAF" evidence="9">
    <location>
        <begin position="32"/>
        <end position="120"/>
    </location>
</feature>
<name>A0A814PCF7_9BILA</name>
<comment type="caution">
    <text evidence="10">The sequence shown here is derived from an EMBL/GenBank/DDBJ whole genome shotgun (WGS) entry which is preliminary data.</text>
</comment>
<keyword evidence="5" id="KW-0479">Metal-binding</keyword>
<reference evidence="10" key="1">
    <citation type="submission" date="2021-02" db="EMBL/GenBank/DDBJ databases">
        <authorList>
            <person name="Nowell W R."/>
        </authorList>
    </citation>
    <scope>NUCLEOTIDE SEQUENCE</scope>
</reference>
<evidence type="ECO:0000313" key="10">
    <source>
        <dbReference type="EMBL" id="CAF1103764.1"/>
    </source>
</evidence>
<evidence type="ECO:0000256" key="4">
    <source>
        <dbReference type="ARBA" id="ARBA00005975"/>
    </source>
</evidence>
<evidence type="ECO:0000256" key="1">
    <source>
        <dbReference type="ARBA" id="ARBA00004414"/>
    </source>
</evidence>
<comment type="similarity">
    <text evidence="4">Belongs to the CDIP1/LITAF family.</text>
</comment>
<dbReference type="Proteomes" id="UP000663891">
    <property type="component" value="Unassembled WGS sequence"/>
</dbReference>
<dbReference type="PROSITE" id="PS51837">
    <property type="entry name" value="LITAF"/>
    <property type="match status" value="1"/>
</dbReference>
<evidence type="ECO:0000256" key="3">
    <source>
        <dbReference type="ARBA" id="ARBA00004630"/>
    </source>
</evidence>
<dbReference type="Pfam" id="PF18922">
    <property type="entry name" value="DUF5672"/>
    <property type="match status" value="1"/>
</dbReference>
<dbReference type="InterPro" id="IPR037519">
    <property type="entry name" value="LITAF_fam"/>
</dbReference>
<dbReference type="OrthoDB" id="10025998at2759"/>
<feature type="transmembrane region" description="Helical" evidence="8">
    <location>
        <begin position="70"/>
        <end position="95"/>
    </location>
</feature>
<keyword evidence="7 8" id="KW-0472">Membrane</keyword>
<evidence type="ECO:0000256" key="7">
    <source>
        <dbReference type="ARBA" id="ARBA00023136"/>
    </source>
</evidence>
<evidence type="ECO:0000256" key="2">
    <source>
        <dbReference type="ARBA" id="ARBA00004481"/>
    </source>
</evidence>
<evidence type="ECO:0000256" key="8">
    <source>
        <dbReference type="SAM" id="Phobius"/>
    </source>
</evidence>
<dbReference type="InterPro" id="IPR043729">
    <property type="entry name" value="DUF5672"/>
</dbReference>
<evidence type="ECO:0000259" key="9">
    <source>
        <dbReference type="PROSITE" id="PS51837"/>
    </source>
</evidence>
<keyword evidence="6" id="KW-0862">Zinc</keyword>
<evidence type="ECO:0000256" key="5">
    <source>
        <dbReference type="ARBA" id="ARBA00022723"/>
    </source>
</evidence>
<dbReference type="EMBL" id="CAJNON010000208">
    <property type="protein sequence ID" value="CAF1103764.1"/>
    <property type="molecule type" value="Genomic_DNA"/>
</dbReference>
<accession>A0A814PCF7</accession>
<keyword evidence="8" id="KW-1133">Transmembrane helix</keyword>
<keyword evidence="8" id="KW-0812">Transmembrane</keyword>
<dbReference type="AlphaFoldDB" id="A0A814PCF7"/>
<proteinExistence type="inferred from homology"/>
<dbReference type="GO" id="GO:0098574">
    <property type="term" value="C:cytoplasmic side of lysosomal membrane"/>
    <property type="evidence" value="ECO:0007669"/>
    <property type="project" value="TreeGrafter"/>
</dbReference>
<gene>
    <name evidence="10" type="ORF">VCS650_LOCUS20247</name>
</gene>
<dbReference type="PANTHER" id="PTHR23292">
    <property type="entry name" value="LIPOPOLYSACCHARIDE-INDUCED TUMOR NECROSIS FACTOR-ALPHA FACTOR"/>
    <property type="match status" value="1"/>
</dbReference>
<protein>
    <recommendedName>
        <fullName evidence="9">LITAF domain-containing protein</fullName>
    </recommendedName>
</protein>
<evidence type="ECO:0000256" key="6">
    <source>
        <dbReference type="ARBA" id="ARBA00022833"/>
    </source>
</evidence>
<dbReference type="GO" id="GO:0098560">
    <property type="term" value="C:cytoplasmic side of late endosome membrane"/>
    <property type="evidence" value="ECO:0007669"/>
    <property type="project" value="TreeGrafter"/>
</dbReference>